<evidence type="ECO:0000313" key="1">
    <source>
        <dbReference type="EMBL" id="CAB4931764.1"/>
    </source>
</evidence>
<accession>A0A6J7ING0</accession>
<dbReference type="EMBL" id="CAFBNF010000016">
    <property type="protein sequence ID" value="CAB4931764.1"/>
    <property type="molecule type" value="Genomic_DNA"/>
</dbReference>
<protein>
    <submittedName>
        <fullName evidence="1">Unannotated protein</fullName>
    </submittedName>
</protein>
<name>A0A6J7ING0_9ZZZZ</name>
<gene>
    <name evidence="1" type="ORF">UFOPK3773_00290</name>
</gene>
<organism evidence="1">
    <name type="scientific">freshwater metagenome</name>
    <dbReference type="NCBI Taxonomy" id="449393"/>
    <lineage>
        <taxon>unclassified sequences</taxon>
        <taxon>metagenomes</taxon>
        <taxon>ecological metagenomes</taxon>
    </lineage>
</organism>
<sequence>MPPLLGEEVIEQITESYADDNAVLATLLPPDQAEAFERDRQAFAASRAGAPTVSIEELRQLPRDEDYSRALVAGALDEVMRQRFGTGLPGYGSASTAEVTGAETTLLRRLRSQRVVLGLLPPGSARAEMVARLVNRFN</sequence>
<reference evidence="1" key="1">
    <citation type="submission" date="2020-05" db="EMBL/GenBank/DDBJ databases">
        <authorList>
            <person name="Chiriac C."/>
            <person name="Salcher M."/>
            <person name="Ghai R."/>
            <person name="Kavagutti S V."/>
        </authorList>
    </citation>
    <scope>NUCLEOTIDE SEQUENCE</scope>
</reference>
<dbReference type="AlphaFoldDB" id="A0A6J7ING0"/>
<proteinExistence type="predicted"/>